<evidence type="ECO:0000313" key="3">
    <source>
        <dbReference type="Proteomes" id="UP000665561"/>
    </source>
</evidence>
<sequence length="246" mass="27626">MRRRQIIAITLGMALACNLSMMANSANAAVSPRTSQASNSNSTIKKAISDKEAAQMASKALKDFIGKETSFFKNPVVTRYSAKEAIKDMQAMEVSKEDRKVNTENTKKHIANVINITFSPTNKSLHGRNLVVINEETREIVYVTAFYNNDEKLNVKTDDSKVKSAISDFLKKNGKSLSNKTVKVQKTSVYGQFEVICQLSDGREASIFMNAKSYEVIGYKVNYNKFIKLPSRVKEEKKNFKDLLIK</sequence>
<feature type="chain" id="PRO_5046678163" evidence="1">
    <location>
        <begin position="29"/>
        <end position="246"/>
    </location>
</feature>
<dbReference type="Proteomes" id="UP000665561">
    <property type="component" value="Unassembled WGS sequence"/>
</dbReference>
<name>A0ABW9XWD4_9BACL</name>
<evidence type="ECO:0000256" key="1">
    <source>
        <dbReference type="SAM" id="SignalP"/>
    </source>
</evidence>
<evidence type="ECO:0000313" key="2">
    <source>
        <dbReference type="EMBL" id="NBD27022.1"/>
    </source>
</evidence>
<dbReference type="PROSITE" id="PS51257">
    <property type="entry name" value="PROKAR_LIPOPROTEIN"/>
    <property type="match status" value="1"/>
</dbReference>
<comment type="caution">
    <text evidence="2">The sequence shown here is derived from an EMBL/GenBank/DDBJ whole genome shotgun (WGS) entry which is preliminary data.</text>
</comment>
<feature type="signal peptide" evidence="1">
    <location>
        <begin position="1"/>
        <end position="28"/>
    </location>
</feature>
<protein>
    <submittedName>
        <fullName evidence="2">Uncharacterized protein</fullName>
    </submittedName>
</protein>
<dbReference type="RefSeq" id="WP_161746026.1">
    <property type="nucleotide sequence ID" value="NZ_JAAAMV010000024.1"/>
</dbReference>
<reference evidence="2 3" key="1">
    <citation type="submission" date="2020-01" db="EMBL/GenBank/DDBJ databases">
        <title>Paenibacillus soybeanensis sp. nov. isolated from the nodules of soybean (Glycine max(L.) Merr).</title>
        <authorList>
            <person name="Wang H."/>
        </authorList>
    </citation>
    <scope>NUCLEOTIDE SEQUENCE [LARGE SCALE GENOMIC DNA]</scope>
    <source>
        <strain evidence="2 3">T1</strain>
    </source>
</reference>
<organism evidence="2 3">
    <name type="scientific">Paenibacillus glycinis</name>
    <dbReference type="NCBI Taxonomy" id="2697035"/>
    <lineage>
        <taxon>Bacteria</taxon>
        <taxon>Bacillati</taxon>
        <taxon>Bacillota</taxon>
        <taxon>Bacilli</taxon>
        <taxon>Bacillales</taxon>
        <taxon>Paenibacillaceae</taxon>
        <taxon>Paenibacillus</taxon>
    </lineage>
</organism>
<accession>A0ABW9XWD4</accession>
<proteinExistence type="predicted"/>
<dbReference type="EMBL" id="JAAAMV010000024">
    <property type="protein sequence ID" value="NBD27022.1"/>
    <property type="molecule type" value="Genomic_DNA"/>
</dbReference>
<gene>
    <name evidence="2" type="ORF">GT019_24385</name>
</gene>
<keyword evidence="3" id="KW-1185">Reference proteome</keyword>
<keyword evidence="1" id="KW-0732">Signal</keyword>